<protein>
    <submittedName>
        <fullName evidence="1">Uncharacterized protein</fullName>
    </submittedName>
</protein>
<organism evidence="1">
    <name type="scientific">Lepeophtheirus salmonis</name>
    <name type="common">Salmon louse</name>
    <name type="synonym">Caligus salmonis</name>
    <dbReference type="NCBI Taxonomy" id="72036"/>
    <lineage>
        <taxon>Eukaryota</taxon>
        <taxon>Metazoa</taxon>
        <taxon>Ecdysozoa</taxon>
        <taxon>Arthropoda</taxon>
        <taxon>Crustacea</taxon>
        <taxon>Multicrustacea</taxon>
        <taxon>Hexanauplia</taxon>
        <taxon>Copepoda</taxon>
        <taxon>Siphonostomatoida</taxon>
        <taxon>Caligidae</taxon>
        <taxon>Lepeophtheirus</taxon>
    </lineage>
</organism>
<evidence type="ECO:0000313" key="1">
    <source>
        <dbReference type="EMBL" id="CDW48580.1"/>
    </source>
</evidence>
<reference evidence="1" key="1">
    <citation type="submission" date="2014-05" db="EMBL/GenBank/DDBJ databases">
        <authorList>
            <person name="Chronopoulou M."/>
        </authorList>
    </citation>
    <scope>NUCLEOTIDE SEQUENCE</scope>
    <source>
        <tissue evidence="1">Whole organism</tissue>
    </source>
</reference>
<sequence>MKSISVVNVMVELIAWNWSLIMLIRKPITIFDEYCEN</sequence>
<proteinExistence type="predicted"/>
<name>A0A0K2VDX9_LEPSM</name>
<accession>A0A0K2VDX9</accession>
<dbReference type="EMBL" id="HACA01031219">
    <property type="protein sequence ID" value="CDW48580.1"/>
    <property type="molecule type" value="Transcribed_RNA"/>
</dbReference>
<dbReference type="AlphaFoldDB" id="A0A0K2VDX9"/>